<dbReference type="EMBL" id="JPRD01000015">
    <property type="protein sequence ID" value="KIF53256.1"/>
    <property type="molecule type" value="Genomic_DNA"/>
</dbReference>
<dbReference type="RefSeq" id="WP_020194448.1">
    <property type="nucleotide sequence ID" value="NZ_BAOH01000005.1"/>
</dbReference>
<dbReference type="Proteomes" id="UP000031586">
    <property type="component" value="Unassembled WGS sequence"/>
</dbReference>
<name>A0A0C1ZJ86_9VIBR</name>
<sequence length="78" mass="8560">MKDFTVIGFYEETSQIFSHHVSAPNAQKAFFQVATDFPEATLTAALEGHLTEGNGIEFPGESLVEAETIIDQPEVFNV</sequence>
<evidence type="ECO:0000313" key="1">
    <source>
        <dbReference type="EMBL" id="KIF53256.1"/>
    </source>
</evidence>
<comment type="caution">
    <text evidence="1">The sequence shown here is derived from an EMBL/GenBank/DDBJ whole genome shotgun (WGS) entry which is preliminary data.</text>
</comment>
<protein>
    <submittedName>
        <fullName evidence="1">Uncharacterized protein</fullName>
    </submittedName>
</protein>
<dbReference type="AlphaFoldDB" id="A0A0C1ZJ86"/>
<reference evidence="1 2" key="1">
    <citation type="submission" date="2014-07" db="EMBL/GenBank/DDBJ databases">
        <title>Unique and conserved regions in Vibrio harveyi and related species in comparison with the shrimp pathogen Vibrio harveyi CAIM 1792.</title>
        <authorList>
            <person name="Espinoza-Valles I."/>
            <person name="Vora G."/>
            <person name="Leekitcharoenphon P."/>
            <person name="Ussery D."/>
            <person name="Hoj L."/>
            <person name="Gomez-Gil B."/>
        </authorList>
    </citation>
    <scope>NUCLEOTIDE SEQUENCE [LARGE SCALE GENOMIC DNA]</scope>
    <source>
        <strain evidence="2">CAIM 1854 / LMG 25443</strain>
    </source>
</reference>
<evidence type="ECO:0000313" key="2">
    <source>
        <dbReference type="Proteomes" id="UP000031586"/>
    </source>
</evidence>
<organism evidence="1 2">
    <name type="scientific">Vibrio owensii CAIM 1854 = LMG 25443</name>
    <dbReference type="NCBI Taxonomy" id="1229493"/>
    <lineage>
        <taxon>Bacteria</taxon>
        <taxon>Pseudomonadati</taxon>
        <taxon>Pseudomonadota</taxon>
        <taxon>Gammaproteobacteria</taxon>
        <taxon>Vibrionales</taxon>
        <taxon>Vibrionaceae</taxon>
        <taxon>Vibrio</taxon>
    </lineage>
</organism>
<gene>
    <name evidence="1" type="ORF">H735_10035</name>
</gene>
<accession>A0A0C1ZJ86</accession>
<proteinExistence type="predicted"/>
<dbReference type="PATRIC" id="fig|1229493.5.peg.1091"/>